<dbReference type="EMBL" id="FOXC01000018">
    <property type="protein sequence ID" value="SFP39845.1"/>
    <property type="molecule type" value="Genomic_DNA"/>
</dbReference>
<sequence length="75" mass="8768">MNVNSFRVKLFRSTDAEQLTNDVNDYLHICDREGTDILDVTYQPYRASGGATIHTYTVKHAAYTREEVEQYHKRN</sequence>
<reference evidence="1 4" key="2">
    <citation type="submission" date="2019-07" db="EMBL/GenBank/DDBJ databases">
        <title>Whole genome shotgun sequence of Halolactibacillus halophilus NBRC 100868.</title>
        <authorList>
            <person name="Hosoyama A."/>
            <person name="Uohara A."/>
            <person name="Ohji S."/>
            <person name="Ichikawa N."/>
        </authorList>
    </citation>
    <scope>NUCLEOTIDE SEQUENCE [LARGE SCALE GENOMIC DNA]</scope>
    <source>
        <strain evidence="1 4">NBRC 100868</strain>
    </source>
</reference>
<gene>
    <name evidence="1" type="ORF">HHA03_14640</name>
    <name evidence="2" type="ORF">SAMN05421839_1189</name>
</gene>
<dbReference type="Proteomes" id="UP000242243">
    <property type="component" value="Unassembled WGS sequence"/>
</dbReference>
<dbReference type="Proteomes" id="UP000321547">
    <property type="component" value="Unassembled WGS sequence"/>
</dbReference>
<name>A0A1I5Q0W7_9BACI</name>
<evidence type="ECO:0000313" key="3">
    <source>
        <dbReference type="Proteomes" id="UP000242243"/>
    </source>
</evidence>
<dbReference type="STRING" id="306540.SAMN05421839_1189"/>
<protein>
    <submittedName>
        <fullName evidence="2">Uncharacterized protein</fullName>
    </submittedName>
</protein>
<dbReference type="RefSeq" id="WP_089832028.1">
    <property type="nucleotide sequence ID" value="NZ_BJWI01000020.1"/>
</dbReference>
<keyword evidence="4" id="KW-1185">Reference proteome</keyword>
<proteinExistence type="predicted"/>
<evidence type="ECO:0000313" key="2">
    <source>
        <dbReference type="EMBL" id="SFP39845.1"/>
    </source>
</evidence>
<accession>A0A1I5Q0W7</accession>
<dbReference type="EMBL" id="BJWI01000020">
    <property type="protein sequence ID" value="GEM01932.1"/>
    <property type="molecule type" value="Genomic_DNA"/>
</dbReference>
<organism evidence="2 3">
    <name type="scientific">Halolactibacillus halophilus</name>
    <dbReference type="NCBI Taxonomy" id="306540"/>
    <lineage>
        <taxon>Bacteria</taxon>
        <taxon>Bacillati</taxon>
        <taxon>Bacillota</taxon>
        <taxon>Bacilli</taxon>
        <taxon>Bacillales</taxon>
        <taxon>Bacillaceae</taxon>
        <taxon>Halolactibacillus</taxon>
    </lineage>
</organism>
<evidence type="ECO:0000313" key="1">
    <source>
        <dbReference type="EMBL" id="GEM01932.1"/>
    </source>
</evidence>
<dbReference type="AlphaFoldDB" id="A0A1I5Q0W7"/>
<reference evidence="2 3" key="1">
    <citation type="submission" date="2016-10" db="EMBL/GenBank/DDBJ databases">
        <authorList>
            <person name="de Groot N.N."/>
        </authorList>
    </citation>
    <scope>NUCLEOTIDE SEQUENCE [LARGE SCALE GENOMIC DNA]</scope>
    <source>
        <strain evidence="2 3">DSM 17073</strain>
    </source>
</reference>
<evidence type="ECO:0000313" key="4">
    <source>
        <dbReference type="Proteomes" id="UP000321547"/>
    </source>
</evidence>